<protein>
    <submittedName>
        <fullName evidence="1">Uncharacterized protein</fullName>
    </submittedName>
</protein>
<evidence type="ECO:0000313" key="2">
    <source>
        <dbReference type="Proteomes" id="UP001501638"/>
    </source>
</evidence>
<reference evidence="2" key="1">
    <citation type="journal article" date="2019" name="Int. J. Syst. Evol. Microbiol.">
        <title>The Global Catalogue of Microorganisms (GCM) 10K type strain sequencing project: providing services to taxonomists for standard genome sequencing and annotation.</title>
        <authorList>
            <consortium name="The Broad Institute Genomics Platform"/>
            <consortium name="The Broad Institute Genome Sequencing Center for Infectious Disease"/>
            <person name="Wu L."/>
            <person name="Ma J."/>
        </authorList>
    </citation>
    <scope>NUCLEOTIDE SEQUENCE [LARGE SCALE GENOMIC DNA]</scope>
    <source>
        <strain evidence="2">JCM 6305</strain>
    </source>
</reference>
<evidence type="ECO:0000313" key="1">
    <source>
        <dbReference type="EMBL" id="GAA2454929.1"/>
    </source>
</evidence>
<accession>A0ABP5XFX2</accession>
<keyword evidence="2" id="KW-1185">Reference proteome</keyword>
<gene>
    <name evidence="1" type="ORF">GCM10010405_43550</name>
</gene>
<organism evidence="1 2">
    <name type="scientific">Streptomyces macrosporus</name>
    <dbReference type="NCBI Taxonomy" id="44032"/>
    <lineage>
        <taxon>Bacteria</taxon>
        <taxon>Bacillati</taxon>
        <taxon>Actinomycetota</taxon>
        <taxon>Actinomycetes</taxon>
        <taxon>Kitasatosporales</taxon>
        <taxon>Streptomycetaceae</taxon>
        <taxon>Streptomyces</taxon>
    </lineage>
</organism>
<sequence>MPARPGREPDRWAVTRSRWLFHHGRTLRSVRGSSAGARRRARTVGSGSQVTVLPVLPARRRVRPALRDRGAGRAQGPTLRFSAGWGCGKPYKFDGNPHTRVKLRFLA</sequence>
<dbReference type="EMBL" id="BAAASZ010000030">
    <property type="protein sequence ID" value="GAA2454929.1"/>
    <property type="molecule type" value="Genomic_DNA"/>
</dbReference>
<comment type="caution">
    <text evidence="1">The sequence shown here is derived from an EMBL/GenBank/DDBJ whole genome shotgun (WGS) entry which is preliminary data.</text>
</comment>
<dbReference type="Proteomes" id="UP001501638">
    <property type="component" value="Unassembled WGS sequence"/>
</dbReference>
<proteinExistence type="predicted"/>
<name>A0ABP5XFX2_9ACTN</name>